<dbReference type="KEGG" id="vg:17959634"/>
<dbReference type="RefSeq" id="YP_008771078.1">
    <property type="nucleotide sequence ID" value="NC_022769.1"/>
</dbReference>
<accession>U5PRS1</accession>
<evidence type="ECO:0000256" key="1">
    <source>
        <dbReference type="SAM" id="MobiDB-lite"/>
    </source>
</evidence>
<reference evidence="2 3" key="1">
    <citation type="journal article" date="2013" name="Genome Announc.">
        <title>Complete Genome of Bacillus thuringiensis Myophage BigBertha.</title>
        <authorList>
            <person name="Ting J.H."/>
            <person name="Smyth T.B."/>
            <person name="Chamakura K.R."/>
            <person name="Kuty Everett G.F."/>
        </authorList>
    </citation>
    <scope>NUCLEOTIDE SEQUENCE [LARGE SCALE GENOMIC DNA]</scope>
</reference>
<dbReference type="EMBL" id="KF669647">
    <property type="protein sequence ID" value="AGY46559.1"/>
    <property type="molecule type" value="Genomic_DNA"/>
</dbReference>
<evidence type="ECO:0000313" key="3">
    <source>
        <dbReference type="Proteomes" id="UP000017644"/>
    </source>
</evidence>
<dbReference type="Proteomes" id="UP000017644">
    <property type="component" value="Segment"/>
</dbReference>
<feature type="compositionally biased region" description="Acidic residues" evidence="1">
    <location>
        <begin position="166"/>
        <end position="197"/>
    </location>
</feature>
<name>U5PRS1_9CAUD</name>
<gene>
    <name evidence="2" type="ORF">BigBertha_51</name>
</gene>
<keyword evidence="3" id="KW-1185">Reference proteome</keyword>
<proteinExistence type="predicted"/>
<organism evidence="2 3">
    <name type="scientific">Bacillus phage BigBertha</name>
    <dbReference type="NCBI Taxonomy" id="1406781"/>
    <lineage>
        <taxon>Viruses</taxon>
        <taxon>Duplodnaviria</taxon>
        <taxon>Heunggongvirae</taxon>
        <taxon>Uroviricota</taxon>
        <taxon>Caudoviricetes</taxon>
        <taxon>Herelleviridae</taxon>
        <taxon>Bastillevirinae</taxon>
        <taxon>Bequatrovirus</taxon>
        <taxon>Bequatrovirus bigbertha</taxon>
    </lineage>
</organism>
<dbReference type="GeneID" id="17959634"/>
<sequence>MSNKKELFVNRLVIAQTKITGLVEELACGLDIETTEGKERVRDRFSTIAFNLNEAFDTAIPKSEQVEVVEEEERKQTFDEFIDEVMGYFDYKGELFDVYRPMLVESINVLKSKGGGYSLAGGLKNGAVAKFKLTVKNGTITIDIEGEDLSFYFEEEEKYHDYSGSEYEESEDDYEEREEDDDNEEEEEESYQYGDEEEDCNCFRCQYENMEEETVEENVHEEVESILSYISSDIDELERVIGNYFGNEKLGSSASELTEDDYALIRIYLIHVIEADRDEVNKLTDRGLMAAWNYHLYVKNN</sequence>
<feature type="region of interest" description="Disordered" evidence="1">
    <location>
        <begin position="160"/>
        <end position="197"/>
    </location>
</feature>
<evidence type="ECO:0000313" key="2">
    <source>
        <dbReference type="EMBL" id="AGY46559.1"/>
    </source>
</evidence>
<protein>
    <submittedName>
        <fullName evidence="2">Uncharacterized protein</fullName>
    </submittedName>
</protein>